<comment type="caution">
    <text evidence="1">The sequence shown here is derived from an EMBL/GenBank/DDBJ whole genome shotgun (WGS) entry which is preliminary data.</text>
</comment>
<protein>
    <submittedName>
        <fullName evidence="1">Uncharacterized protein</fullName>
    </submittedName>
</protein>
<dbReference type="EMBL" id="SNRY01002670">
    <property type="protein sequence ID" value="KAA6324012.1"/>
    <property type="molecule type" value="Genomic_DNA"/>
</dbReference>
<gene>
    <name evidence="1" type="ORF">EZS27_026608</name>
</gene>
<accession>A0A5J4QR51</accession>
<organism evidence="1">
    <name type="scientific">termite gut metagenome</name>
    <dbReference type="NCBI Taxonomy" id="433724"/>
    <lineage>
        <taxon>unclassified sequences</taxon>
        <taxon>metagenomes</taxon>
        <taxon>organismal metagenomes</taxon>
    </lineage>
</organism>
<evidence type="ECO:0000313" key="1">
    <source>
        <dbReference type="EMBL" id="KAA6324012.1"/>
    </source>
</evidence>
<proteinExistence type="predicted"/>
<name>A0A5J4QR51_9ZZZZ</name>
<dbReference type="AlphaFoldDB" id="A0A5J4QR51"/>
<reference evidence="1" key="1">
    <citation type="submission" date="2019-03" db="EMBL/GenBank/DDBJ databases">
        <title>Single cell metagenomics reveals metabolic interactions within the superorganism composed of flagellate Streblomastix strix and complex community of Bacteroidetes bacteria on its surface.</title>
        <authorList>
            <person name="Treitli S.C."/>
            <person name="Kolisko M."/>
            <person name="Husnik F."/>
            <person name="Keeling P."/>
            <person name="Hampl V."/>
        </authorList>
    </citation>
    <scope>NUCLEOTIDE SEQUENCE</scope>
    <source>
        <strain evidence="1">STM</strain>
    </source>
</reference>
<sequence>MRRKESEGIRMWIEITNKNSIRLLRSRIKRVYREYCHAIYFTPAGVKVCERGALHYKLYILSLFLIIKKKYYKNIIYAIRTKDVRVDTHGDSK</sequence>